<feature type="compositionally biased region" description="Basic and acidic residues" evidence="4">
    <location>
        <begin position="232"/>
        <end position="255"/>
    </location>
</feature>
<dbReference type="PROSITE" id="PS51800">
    <property type="entry name" value="ZF_CHHC_U11_48K"/>
    <property type="match status" value="1"/>
</dbReference>
<feature type="compositionally biased region" description="Basic and acidic residues" evidence="4">
    <location>
        <begin position="488"/>
        <end position="502"/>
    </location>
</feature>
<feature type="compositionally biased region" description="Basic and acidic residues" evidence="4">
    <location>
        <begin position="513"/>
        <end position="523"/>
    </location>
</feature>
<feature type="domain" description="CHHC U11-48K-type" evidence="5">
    <location>
        <begin position="47"/>
        <end position="74"/>
    </location>
</feature>
<dbReference type="Proteomes" id="UP000027135">
    <property type="component" value="Unassembled WGS sequence"/>
</dbReference>
<feature type="compositionally biased region" description="Basic and acidic residues" evidence="4">
    <location>
        <begin position="319"/>
        <end position="346"/>
    </location>
</feature>
<dbReference type="InterPro" id="IPR022776">
    <property type="entry name" value="TRM13/UPF0224_CHHC_Znf_dom"/>
</dbReference>
<feature type="compositionally biased region" description="Basic residues" evidence="4">
    <location>
        <begin position="503"/>
        <end position="512"/>
    </location>
</feature>
<dbReference type="OMA" id="DPNHQMP"/>
<sequence>MAVNIEERRAQLDALNDFIENTQKKLTSILSILGWNAEKLREKSREMVTCPLNSEHYIPKDTLEKHLASCAWKMEGYHEHDIPLSESCGPDGSSIVIDKELRTAVIREAALQDPKMKTGISAVGLDDRPIPKTMDRIISDFTPDERRVLYDFAVSKTGAVPVVKVEELHMSFQKEEKQHPKTFLERLAEERDAKRRRVSKKVHTNRKSHTEILREVIQNQMELYEDILKQENEEIGSDDSRKNEETYDCDPKPKEYVNPSSVAHTSEKNVSRKERVGVDKEELKRREHSQSSRRTGLGRSNLIHEDRHRIEHVRWQRTSEYDRREGRISHRDRNSSTVHESSDRRNGNKHSHRRKRRRDKRKRRTHSSSDTSNSNDTEDFHRKRKRSRDAEVNISQHRGVSYRDTVASGRKDAGLKHEPCGSKTKEKSSSSLYKEDRKFTPKNDRSRDDESWYKLQEGGRNEFLRSYDEDDRTVYEEDNRQKACMKFDSSESRDSHCGDTKTKRQLAAHSRLRKYDWERRNSDSSDDDSGSESHSHVKNERRKEKRRRREETSPHKLCASEYSSNDVGAGSVYK</sequence>
<reference evidence="6 7" key="1">
    <citation type="journal article" date="2014" name="Nat. Commun.">
        <title>Molecular traces of alternative social organization in a termite genome.</title>
        <authorList>
            <person name="Terrapon N."/>
            <person name="Li C."/>
            <person name="Robertson H.M."/>
            <person name="Ji L."/>
            <person name="Meng X."/>
            <person name="Booth W."/>
            <person name="Chen Z."/>
            <person name="Childers C.P."/>
            <person name="Glastad K.M."/>
            <person name="Gokhale K."/>
            <person name="Gowin J."/>
            <person name="Gronenberg W."/>
            <person name="Hermansen R.A."/>
            <person name="Hu H."/>
            <person name="Hunt B.G."/>
            <person name="Huylmans A.K."/>
            <person name="Khalil S.M."/>
            <person name="Mitchell R.D."/>
            <person name="Munoz-Torres M.C."/>
            <person name="Mustard J.A."/>
            <person name="Pan H."/>
            <person name="Reese J.T."/>
            <person name="Scharf M.E."/>
            <person name="Sun F."/>
            <person name="Vogel H."/>
            <person name="Xiao J."/>
            <person name="Yang W."/>
            <person name="Yang Z."/>
            <person name="Yang Z."/>
            <person name="Zhou J."/>
            <person name="Zhu J."/>
            <person name="Brent C.S."/>
            <person name="Elsik C.G."/>
            <person name="Goodisman M.A."/>
            <person name="Liberles D.A."/>
            <person name="Roe R.M."/>
            <person name="Vargo E.L."/>
            <person name="Vilcinskas A."/>
            <person name="Wang J."/>
            <person name="Bornberg-Bauer E."/>
            <person name="Korb J."/>
            <person name="Zhang G."/>
            <person name="Liebig J."/>
        </authorList>
    </citation>
    <scope>NUCLEOTIDE SEQUENCE [LARGE SCALE GENOMIC DNA]</scope>
    <source>
        <tissue evidence="6">Whole organism</tissue>
    </source>
</reference>
<dbReference type="STRING" id="136037.A0A067QYE0"/>
<feature type="region of interest" description="Disordered" evidence="4">
    <location>
        <begin position="232"/>
        <end position="305"/>
    </location>
</feature>
<organism evidence="6 7">
    <name type="scientific">Zootermopsis nevadensis</name>
    <name type="common">Dampwood termite</name>
    <dbReference type="NCBI Taxonomy" id="136037"/>
    <lineage>
        <taxon>Eukaryota</taxon>
        <taxon>Metazoa</taxon>
        <taxon>Ecdysozoa</taxon>
        <taxon>Arthropoda</taxon>
        <taxon>Hexapoda</taxon>
        <taxon>Insecta</taxon>
        <taxon>Pterygota</taxon>
        <taxon>Neoptera</taxon>
        <taxon>Polyneoptera</taxon>
        <taxon>Dictyoptera</taxon>
        <taxon>Blattodea</taxon>
        <taxon>Blattoidea</taxon>
        <taxon>Termitoidae</taxon>
        <taxon>Termopsidae</taxon>
        <taxon>Zootermopsis</taxon>
    </lineage>
</organism>
<evidence type="ECO:0000256" key="2">
    <source>
        <dbReference type="ARBA" id="ARBA00022771"/>
    </source>
</evidence>
<evidence type="ECO:0000259" key="5">
    <source>
        <dbReference type="PROSITE" id="PS51800"/>
    </source>
</evidence>
<evidence type="ECO:0000256" key="4">
    <source>
        <dbReference type="SAM" id="MobiDB-lite"/>
    </source>
</evidence>
<evidence type="ECO:0000256" key="1">
    <source>
        <dbReference type="ARBA" id="ARBA00022723"/>
    </source>
</evidence>
<keyword evidence="7" id="KW-1185">Reference proteome</keyword>
<evidence type="ECO:0000313" key="6">
    <source>
        <dbReference type="EMBL" id="KDR11253.1"/>
    </source>
</evidence>
<feature type="compositionally biased region" description="Basic and acidic residues" evidence="4">
    <location>
        <begin position="409"/>
        <end position="453"/>
    </location>
</feature>
<dbReference type="GO" id="GO:1990904">
    <property type="term" value="C:ribonucleoprotein complex"/>
    <property type="evidence" value="ECO:0007669"/>
    <property type="project" value="UniProtKB-KW"/>
</dbReference>
<keyword evidence="6" id="KW-0687">Ribonucleoprotein</keyword>
<keyword evidence="2" id="KW-0863">Zinc-finger</keyword>
<dbReference type="AlphaFoldDB" id="A0A067QYE0"/>
<dbReference type="InParanoid" id="A0A067QYE0"/>
<feature type="region of interest" description="Disordered" evidence="4">
    <location>
        <begin position="319"/>
        <end position="453"/>
    </location>
</feature>
<evidence type="ECO:0000256" key="3">
    <source>
        <dbReference type="ARBA" id="ARBA00022833"/>
    </source>
</evidence>
<dbReference type="GO" id="GO:0008270">
    <property type="term" value="F:zinc ion binding"/>
    <property type="evidence" value="ECO:0007669"/>
    <property type="project" value="UniProtKB-KW"/>
</dbReference>
<feature type="region of interest" description="Disordered" evidence="4">
    <location>
        <begin position="486"/>
        <end position="574"/>
    </location>
</feature>
<feature type="compositionally biased region" description="Basic and acidic residues" evidence="4">
    <location>
        <begin position="531"/>
        <end position="542"/>
    </location>
</feature>
<gene>
    <name evidence="6" type="ORF">L798_14518</name>
</gene>
<dbReference type="eggNOG" id="ENOG502QW2V">
    <property type="taxonomic scope" value="Eukaryota"/>
</dbReference>
<dbReference type="OrthoDB" id="69229at2759"/>
<dbReference type="EMBL" id="KK853109">
    <property type="protein sequence ID" value="KDR11253.1"/>
    <property type="molecule type" value="Genomic_DNA"/>
</dbReference>
<evidence type="ECO:0000313" key="7">
    <source>
        <dbReference type="Proteomes" id="UP000027135"/>
    </source>
</evidence>
<proteinExistence type="predicted"/>
<protein>
    <submittedName>
        <fullName evidence="6">U11/U12 small nuclear ribonucleoprotein 48 kDa protein</fullName>
    </submittedName>
</protein>
<name>A0A067QYE0_ZOONE</name>
<dbReference type="Pfam" id="PF05253">
    <property type="entry name" value="zf-U11-48K"/>
    <property type="match status" value="1"/>
</dbReference>
<keyword evidence="1" id="KW-0479">Metal-binding</keyword>
<accession>A0A067QYE0</accession>
<feature type="compositionally biased region" description="Basic and acidic residues" evidence="4">
    <location>
        <begin position="265"/>
        <end position="290"/>
    </location>
</feature>
<keyword evidence="3" id="KW-0862">Zinc</keyword>
<feature type="compositionally biased region" description="Basic residues" evidence="4">
    <location>
        <begin position="347"/>
        <end position="366"/>
    </location>
</feature>